<dbReference type="GO" id="GO:0006006">
    <property type="term" value="P:glucose metabolic process"/>
    <property type="evidence" value="ECO:0007669"/>
    <property type="project" value="TreeGrafter"/>
</dbReference>
<dbReference type="GO" id="GO:0000166">
    <property type="term" value="F:nucleotide binding"/>
    <property type="evidence" value="ECO:0007669"/>
    <property type="project" value="UniProtKB-KW"/>
</dbReference>
<dbReference type="PANTHER" id="PTHR20884">
    <property type="entry name" value="GDP-D-GLUCOSE PHOSPHORYLASE 1"/>
    <property type="match status" value="1"/>
</dbReference>
<keyword evidence="13" id="KW-1133">Transmembrane helix</keyword>
<dbReference type="GO" id="GO:0005737">
    <property type="term" value="C:cytoplasm"/>
    <property type="evidence" value="ECO:0007669"/>
    <property type="project" value="UniProtKB-SubCell"/>
</dbReference>
<protein>
    <recommendedName>
        <fullName evidence="6">GDP-D-glucose phosphorylase 1</fullName>
        <ecNumber evidence="5">2.7.7.78</ecNumber>
    </recommendedName>
</protein>
<dbReference type="GO" id="GO:0005085">
    <property type="term" value="F:guanyl-nucleotide exchange factor activity"/>
    <property type="evidence" value="ECO:0007669"/>
    <property type="project" value="UniProtKB-KW"/>
</dbReference>
<dbReference type="OrthoDB" id="417175at2759"/>
<dbReference type="Pfam" id="PF26217">
    <property type="entry name" value="GDPGP1_N"/>
    <property type="match status" value="1"/>
</dbReference>
<keyword evidence="17" id="KW-1185">Reference proteome</keyword>
<keyword evidence="9 16" id="KW-0808">Transferase</keyword>
<keyword evidence="7" id="KW-0963">Cytoplasm</keyword>
<dbReference type="AlphaFoldDB" id="A0A8S3UEW7"/>
<dbReference type="EMBL" id="CAJPWZ010002737">
    <property type="protein sequence ID" value="CAG2244403.1"/>
    <property type="molecule type" value="Genomic_DNA"/>
</dbReference>
<comment type="similarity">
    <text evidence="4">Belongs to the GDPGP1 family.</text>
</comment>
<keyword evidence="10 16" id="KW-0548">Nucleotidyltransferase</keyword>
<feature type="transmembrane region" description="Helical" evidence="13">
    <location>
        <begin position="335"/>
        <end position="354"/>
    </location>
</feature>
<proteinExistence type="inferred from homology"/>
<evidence type="ECO:0000256" key="5">
    <source>
        <dbReference type="ARBA" id="ARBA00012507"/>
    </source>
</evidence>
<dbReference type="GO" id="GO:0016787">
    <property type="term" value="F:hydrolase activity"/>
    <property type="evidence" value="ECO:0007669"/>
    <property type="project" value="UniProtKB-KW"/>
</dbReference>
<evidence type="ECO:0000256" key="3">
    <source>
        <dbReference type="ARBA" id="ARBA00004496"/>
    </source>
</evidence>
<dbReference type="InterPro" id="IPR058866">
    <property type="entry name" value="GDPGP1_N"/>
</dbReference>
<evidence type="ECO:0000256" key="10">
    <source>
        <dbReference type="ARBA" id="ARBA00022695"/>
    </source>
</evidence>
<organism evidence="16 17">
    <name type="scientific">Mytilus edulis</name>
    <name type="common">Blue mussel</name>
    <dbReference type="NCBI Taxonomy" id="6550"/>
    <lineage>
        <taxon>Eukaryota</taxon>
        <taxon>Metazoa</taxon>
        <taxon>Spiralia</taxon>
        <taxon>Lophotrochozoa</taxon>
        <taxon>Mollusca</taxon>
        <taxon>Bivalvia</taxon>
        <taxon>Autobranchia</taxon>
        <taxon>Pteriomorphia</taxon>
        <taxon>Mytilida</taxon>
        <taxon>Mytiloidea</taxon>
        <taxon>Mytilidae</taxon>
        <taxon>Mytilinae</taxon>
        <taxon>Mytilus</taxon>
    </lineage>
</organism>
<comment type="subcellular location">
    <subcellularLocation>
        <location evidence="3">Cytoplasm</location>
    </subcellularLocation>
</comment>
<dbReference type="InterPro" id="IPR026506">
    <property type="entry name" value="GDPGP"/>
</dbReference>
<evidence type="ECO:0000256" key="4">
    <source>
        <dbReference type="ARBA" id="ARBA00006451"/>
    </source>
</evidence>
<evidence type="ECO:0000256" key="6">
    <source>
        <dbReference type="ARBA" id="ARBA00018857"/>
    </source>
</evidence>
<dbReference type="GO" id="GO:0080048">
    <property type="term" value="F:GDP-D-glucose phosphorylase activity"/>
    <property type="evidence" value="ECO:0007669"/>
    <property type="project" value="UniProtKB-EC"/>
</dbReference>
<keyword evidence="13" id="KW-0472">Membrane</keyword>
<gene>
    <name evidence="16" type="ORF">MEDL_56469</name>
</gene>
<evidence type="ECO:0000256" key="1">
    <source>
        <dbReference type="ARBA" id="ARBA00000063"/>
    </source>
</evidence>
<evidence type="ECO:0000256" key="2">
    <source>
        <dbReference type="ARBA" id="ARBA00003049"/>
    </source>
</evidence>
<evidence type="ECO:0000256" key="9">
    <source>
        <dbReference type="ARBA" id="ARBA00022679"/>
    </source>
</evidence>
<dbReference type="Pfam" id="PF26216">
    <property type="entry name" value="GDPGP1_C"/>
    <property type="match status" value="1"/>
</dbReference>
<evidence type="ECO:0000256" key="7">
    <source>
        <dbReference type="ARBA" id="ARBA00022490"/>
    </source>
</evidence>
<name>A0A8S3UEW7_MYTED</name>
<reference evidence="16" key="1">
    <citation type="submission" date="2021-03" db="EMBL/GenBank/DDBJ databases">
        <authorList>
            <person name="Bekaert M."/>
        </authorList>
    </citation>
    <scope>NUCLEOTIDE SEQUENCE</scope>
</reference>
<comment type="caution">
    <text evidence="16">The sequence shown here is derived from an EMBL/GenBank/DDBJ whole genome shotgun (WGS) entry which is preliminary data.</text>
</comment>
<evidence type="ECO:0000256" key="13">
    <source>
        <dbReference type="SAM" id="Phobius"/>
    </source>
</evidence>
<evidence type="ECO:0000313" key="17">
    <source>
        <dbReference type="Proteomes" id="UP000683360"/>
    </source>
</evidence>
<keyword evidence="12" id="KW-0378">Hydrolase</keyword>
<evidence type="ECO:0000256" key="11">
    <source>
        <dbReference type="ARBA" id="ARBA00022741"/>
    </source>
</evidence>
<feature type="domain" description="GDPGP1-like C-terminal" evidence="14">
    <location>
        <begin position="209"/>
        <end position="320"/>
    </location>
</feature>
<sequence length="401" mass="46268">MLKTVQDASDCFVYSENDLLKNCQLDKDYQLSEFDIQLRKSWDDKMKNGHFRYHLDKVETKIIPGSLKYVAQLNVKRATERRPPQNITIVNQPFDSKVFNFTKVKEDEIIFRLDKSDDGQQQCNGHTDSKSEKRNIVMVNVSPLEYGHILICPDIDASKPQLLDEYALKLAINCQLLSKHKGFRLGFNSLCAFASVNHQHPVQHLKGPVYELDVIPCKGFVFQLFGTTVDQLTKDVIKMTEYLQSNEVAHNVFMTRGTAFGDNSKEDTIRIYVWPRAKFIGVKEEAAFNVAVVELAGHLPIKVEKLYEDLTEELISDTVNIATTTALSWPGGHKFVAAFLILTAVLWIPGVALVKYFRLIKWEPETPAYFREEELKIEKELKIYEPSDMERKFFYWREVLD</sequence>
<evidence type="ECO:0000259" key="15">
    <source>
        <dbReference type="Pfam" id="PF26217"/>
    </source>
</evidence>
<dbReference type="InterPro" id="IPR058865">
    <property type="entry name" value="GDPGP1_C"/>
</dbReference>
<evidence type="ECO:0000259" key="14">
    <source>
        <dbReference type="Pfam" id="PF26216"/>
    </source>
</evidence>
<comment type="catalytic activity">
    <reaction evidence="1">
        <text>GDP-alpha-D-glucose + phosphate = alpha-D-glucose 1-phosphate + GDP + H(+)</text>
        <dbReference type="Rhea" id="RHEA:30387"/>
        <dbReference type="ChEBI" id="CHEBI:15378"/>
        <dbReference type="ChEBI" id="CHEBI:43474"/>
        <dbReference type="ChEBI" id="CHEBI:58189"/>
        <dbReference type="ChEBI" id="CHEBI:58601"/>
        <dbReference type="ChEBI" id="CHEBI:62230"/>
        <dbReference type="EC" id="2.7.7.78"/>
    </reaction>
</comment>
<evidence type="ECO:0000313" key="16">
    <source>
        <dbReference type="EMBL" id="CAG2244403.1"/>
    </source>
</evidence>
<dbReference type="Proteomes" id="UP000683360">
    <property type="component" value="Unassembled WGS sequence"/>
</dbReference>
<keyword evidence="13" id="KW-0812">Transmembrane</keyword>
<dbReference type="PANTHER" id="PTHR20884:SF8">
    <property type="entry name" value="GDP-D-GLUCOSE PHOSPHORYLASE 1"/>
    <property type="match status" value="1"/>
</dbReference>
<dbReference type="EC" id="2.7.7.78" evidence="5"/>
<evidence type="ECO:0000256" key="12">
    <source>
        <dbReference type="ARBA" id="ARBA00022801"/>
    </source>
</evidence>
<keyword evidence="11" id="KW-0547">Nucleotide-binding</keyword>
<keyword evidence="8" id="KW-0344">Guanine-nucleotide releasing factor</keyword>
<feature type="domain" description="GDPGP1-like N-terminal" evidence="15">
    <location>
        <begin position="33"/>
        <end position="200"/>
    </location>
</feature>
<comment type="function">
    <text evidence="2">Specific and highly efficient GDP-D-glucose phosphorylase regulating the levels of GDP-D-glucose in cells.</text>
</comment>
<evidence type="ECO:0000256" key="8">
    <source>
        <dbReference type="ARBA" id="ARBA00022658"/>
    </source>
</evidence>
<accession>A0A8S3UEW7</accession>